<protein>
    <submittedName>
        <fullName evidence="1">DNA alkylation repair protein</fullName>
    </submittedName>
</protein>
<gene>
    <name evidence="1" type="ORF">GCM10023183_13810</name>
</gene>
<reference evidence="2" key="1">
    <citation type="journal article" date="2019" name="Int. J. Syst. Evol. Microbiol.">
        <title>The Global Catalogue of Microorganisms (GCM) 10K type strain sequencing project: providing services to taxonomists for standard genome sequencing and annotation.</title>
        <authorList>
            <consortium name="The Broad Institute Genomics Platform"/>
            <consortium name="The Broad Institute Genome Sequencing Center for Infectious Disease"/>
            <person name="Wu L."/>
            <person name="Ma J."/>
        </authorList>
    </citation>
    <scope>NUCLEOTIDE SEQUENCE [LARGE SCALE GENOMIC DNA]</scope>
    <source>
        <strain evidence="2">JCM 17917</strain>
    </source>
</reference>
<dbReference type="PANTHER" id="PTHR41291:SF1">
    <property type="entry name" value="DNA ALKYLATION REPAIR PROTEIN"/>
    <property type="match status" value="1"/>
</dbReference>
<dbReference type="CDD" id="cd06561">
    <property type="entry name" value="AlkD_like"/>
    <property type="match status" value="1"/>
</dbReference>
<sequence>MTLQAVLEQLAAYGHEQTRKTFLRHGGPENMYGVKVQDLKKILKQTKQNHALALDLYATGNSDAMYLAGLMADPKQMNPADLQKWAQQANWSMLSEYAVPWVAAESAHGWEMGLAWIESDQPLIASAGWSTLASLVALQPDAQLPIPKLEELLERVAATIHAAPNRVRYTMNNFVISVGCYVVPLHEKAKEVGQAIGKVEVFMGDTACKVPDAVPYIQKVTDMGRIGQKRKTVRC</sequence>
<dbReference type="Gene3D" id="1.25.10.90">
    <property type="match status" value="1"/>
</dbReference>
<evidence type="ECO:0000313" key="1">
    <source>
        <dbReference type="EMBL" id="GAA4302162.1"/>
    </source>
</evidence>
<dbReference type="RefSeq" id="WP_345164002.1">
    <property type="nucleotide sequence ID" value="NZ_BAABGX010000001.1"/>
</dbReference>
<dbReference type="Proteomes" id="UP001501844">
    <property type="component" value="Unassembled WGS sequence"/>
</dbReference>
<dbReference type="SUPFAM" id="SSF48371">
    <property type="entry name" value="ARM repeat"/>
    <property type="match status" value="1"/>
</dbReference>
<evidence type="ECO:0000313" key="2">
    <source>
        <dbReference type="Proteomes" id="UP001501844"/>
    </source>
</evidence>
<comment type="caution">
    <text evidence="1">The sequence shown here is derived from an EMBL/GenBank/DDBJ whole genome shotgun (WGS) entry which is preliminary data.</text>
</comment>
<name>A0ABP8FF03_9BACT</name>
<dbReference type="Pfam" id="PF08713">
    <property type="entry name" value="DNA_alkylation"/>
    <property type="match status" value="1"/>
</dbReference>
<keyword evidence="2" id="KW-1185">Reference proteome</keyword>
<dbReference type="InterPro" id="IPR016024">
    <property type="entry name" value="ARM-type_fold"/>
</dbReference>
<organism evidence="1 2">
    <name type="scientific">Nibribacter koreensis</name>
    <dbReference type="NCBI Taxonomy" id="1084519"/>
    <lineage>
        <taxon>Bacteria</taxon>
        <taxon>Pseudomonadati</taxon>
        <taxon>Bacteroidota</taxon>
        <taxon>Cytophagia</taxon>
        <taxon>Cytophagales</taxon>
        <taxon>Hymenobacteraceae</taxon>
        <taxon>Nibribacter</taxon>
    </lineage>
</organism>
<dbReference type="InterPro" id="IPR014825">
    <property type="entry name" value="DNA_alkylation"/>
</dbReference>
<dbReference type="PANTHER" id="PTHR41291">
    <property type="entry name" value="DNA ALKYLATION REPAIR PROTEIN"/>
    <property type="match status" value="1"/>
</dbReference>
<proteinExistence type="predicted"/>
<accession>A0ABP8FF03</accession>
<dbReference type="EMBL" id="BAABGX010000001">
    <property type="protein sequence ID" value="GAA4302162.1"/>
    <property type="molecule type" value="Genomic_DNA"/>
</dbReference>